<dbReference type="SUPFAM" id="SSF50465">
    <property type="entry name" value="EF-Tu/eEF-1alpha/eIF2-gamma C-terminal domain"/>
    <property type="match status" value="1"/>
</dbReference>
<dbReference type="SUPFAM" id="SSF50447">
    <property type="entry name" value="Translation proteins"/>
    <property type="match status" value="1"/>
</dbReference>
<dbReference type="GO" id="GO:0003924">
    <property type="term" value="F:GTPase activity"/>
    <property type="evidence" value="ECO:0007669"/>
    <property type="project" value="InterPro"/>
</dbReference>
<gene>
    <name evidence="5" type="ORF">RDWZM_000213</name>
</gene>
<evidence type="ECO:0000313" key="6">
    <source>
        <dbReference type="Proteomes" id="UP001142055"/>
    </source>
</evidence>
<sequence length="548" mass="61712">MLPPEIEQGNVEYKLKLINPSPNRLQQLVTQMKWRLEEGDGEAIYEIGVEDNGQLKGLTQDEIDLSMQTLNLMAKKIGASVNIINERIVDYPLNSNNGKRRKAIEVLVRKINEDRQTAEVRIVVLGNFEAGKSSLLGVLTQGEMDNGRGRARLNLFRHRHEIRTGRTSSINKEILGFDSSGSPITYHEYQSQEEICQLSSKLIVFIDSGGHQKYLKTTVFSLTAMHADYAILVVNALTGIDAGTNKQHLSLALALELPIIVVLNKIDLCQSQLVEQQLDRIKELISSSFCGHKMAIIIEKVEDVVEFWNRSKTEHVVPIFLVSCVNGLGIDLLYKFFQMLKPSMKNDDREKLTKQKTLFQIDETFNIQNVGMVVSGFLSSGQIEEGNILQAGPTYDGSFITVYVNGLQRHKVSRRTVRPGESSTLALETMENCSLEKIIRKGMVLLSQCELNTKSVCVYFEAHIFVMSNSCEISIAFQAMVYIENVRQLVSIVAIQDRKCISSNESASVILQFTKHPEYVQTGYRLLIQQGTTKAVGRVTRVFPYRLE</sequence>
<dbReference type="PANTHER" id="PTHR43721:SF3">
    <property type="entry name" value="GTP-BINDING PROTEIN 2"/>
    <property type="match status" value="1"/>
</dbReference>
<organism evidence="5 6">
    <name type="scientific">Blomia tropicalis</name>
    <name type="common">Mite</name>
    <dbReference type="NCBI Taxonomy" id="40697"/>
    <lineage>
        <taxon>Eukaryota</taxon>
        <taxon>Metazoa</taxon>
        <taxon>Ecdysozoa</taxon>
        <taxon>Arthropoda</taxon>
        <taxon>Chelicerata</taxon>
        <taxon>Arachnida</taxon>
        <taxon>Acari</taxon>
        <taxon>Acariformes</taxon>
        <taxon>Sarcoptiformes</taxon>
        <taxon>Astigmata</taxon>
        <taxon>Glycyphagoidea</taxon>
        <taxon>Echimyopodidae</taxon>
        <taxon>Blomia</taxon>
    </lineage>
</organism>
<dbReference type="PROSITE" id="PS51722">
    <property type="entry name" value="G_TR_2"/>
    <property type="match status" value="1"/>
</dbReference>
<dbReference type="GO" id="GO:0005525">
    <property type="term" value="F:GTP binding"/>
    <property type="evidence" value="ECO:0007669"/>
    <property type="project" value="UniProtKB-KW"/>
</dbReference>
<evidence type="ECO:0000259" key="4">
    <source>
        <dbReference type="PROSITE" id="PS51722"/>
    </source>
</evidence>
<proteinExistence type="inferred from homology"/>
<evidence type="ECO:0000256" key="1">
    <source>
        <dbReference type="ARBA" id="ARBA00007249"/>
    </source>
</evidence>
<dbReference type="CDD" id="cd03694">
    <property type="entry name" value="GTPBP_II"/>
    <property type="match status" value="1"/>
</dbReference>
<protein>
    <recommendedName>
        <fullName evidence="4">Tr-type G domain-containing protein</fullName>
    </recommendedName>
</protein>
<keyword evidence="2" id="KW-0547">Nucleotide-binding</keyword>
<name>A0A9Q0MAE3_BLOTA</name>
<dbReference type="PANTHER" id="PTHR43721">
    <property type="entry name" value="ELONGATION FACTOR TU-RELATED"/>
    <property type="match status" value="1"/>
</dbReference>
<dbReference type="GO" id="GO:0003746">
    <property type="term" value="F:translation elongation factor activity"/>
    <property type="evidence" value="ECO:0007669"/>
    <property type="project" value="TreeGrafter"/>
</dbReference>
<comment type="caution">
    <text evidence="5">The sequence shown here is derived from an EMBL/GenBank/DDBJ whole genome shotgun (WGS) entry which is preliminary data.</text>
</comment>
<keyword evidence="3" id="KW-0342">GTP-binding</keyword>
<reference evidence="5" key="1">
    <citation type="submission" date="2022-12" db="EMBL/GenBank/DDBJ databases">
        <title>Genome assemblies of Blomia tropicalis.</title>
        <authorList>
            <person name="Cui Y."/>
        </authorList>
    </citation>
    <scope>NUCLEOTIDE SEQUENCE</scope>
    <source>
        <tissue evidence="5">Adult mites</tissue>
    </source>
</reference>
<dbReference type="Pfam" id="PF00009">
    <property type="entry name" value="GTP_EFTU"/>
    <property type="match status" value="1"/>
</dbReference>
<feature type="domain" description="Tr-type G" evidence="4">
    <location>
        <begin position="117"/>
        <end position="345"/>
    </location>
</feature>
<dbReference type="AlphaFoldDB" id="A0A9Q0MAE3"/>
<evidence type="ECO:0000256" key="3">
    <source>
        <dbReference type="ARBA" id="ARBA00023134"/>
    </source>
</evidence>
<dbReference type="EMBL" id="JAPWDV010000001">
    <property type="protein sequence ID" value="KAJ6221668.1"/>
    <property type="molecule type" value="Genomic_DNA"/>
</dbReference>
<dbReference type="InterPro" id="IPR000795">
    <property type="entry name" value="T_Tr_GTP-bd_dom"/>
</dbReference>
<evidence type="ECO:0000313" key="5">
    <source>
        <dbReference type="EMBL" id="KAJ6221668.1"/>
    </source>
</evidence>
<evidence type="ECO:0000256" key="2">
    <source>
        <dbReference type="ARBA" id="ARBA00022741"/>
    </source>
</evidence>
<dbReference type="SUPFAM" id="SSF52540">
    <property type="entry name" value="P-loop containing nucleoside triphosphate hydrolases"/>
    <property type="match status" value="1"/>
</dbReference>
<dbReference type="InterPro" id="IPR027417">
    <property type="entry name" value="P-loop_NTPase"/>
</dbReference>
<dbReference type="OMA" id="ENMPMKI"/>
<dbReference type="InterPro" id="IPR050055">
    <property type="entry name" value="EF-Tu_GTPase"/>
</dbReference>
<dbReference type="InterPro" id="IPR009000">
    <property type="entry name" value="Transl_B-barrel_sf"/>
</dbReference>
<comment type="similarity">
    <text evidence="1">Belongs to the TRAFAC class translation factor GTPase superfamily. Classic translation factor GTPase family. EF-Tu/EF-1A subfamily.</text>
</comment>
<dbReference type="Gene3D" id="3.40.50.300">
    <property type="entry name" value="P-loop containing nucleotide triphosphate hydrolases"/>
    <property type="match status" value="1"/>
</dbReference>
<accession>A0A9Q0MAE3</accession>
<dbReference type="InterPro" id="IPR009001">
    <property type="entry name" value="Transl_elong_EF1A/Init_IF2_C"/>
</dbReference>
<keyword evidence="6" id="KW-1185">Reference proteome</keyword>
<dbReference type="Gene3D" id="2.40.30.10">
    <property type="entry name" value="Translation factors"/>
    <property type="match status" value="1"/>
</dbReference>
<dbReference type="Proteomes" id="UP001142055">
    <property type="component" value="Chromosome 1"/>
</dbReference>